<dbReference type="PANTHER" id="PTHR33164">
    <property type="entry name" value="TRANSCRIPTIONAL REGULATOR, MARR FAMILY"/>
    <property type="match status" value="1"/>
</dbReference>
<name>A0A2R8C0Q8_9RHOB</name>
<dbReference type="InterPro" id="IPR000835">
    <property type="entry name" value="HTH_MarR-typ"/>
</dbReference>
<keyword evidence="3" id="KW-1185">Reference proteome</keyword>
<dbReference type="EMBL" id="ONZF01000013">
    <property type="protein sequence ID" value="SPJ26007.1"/>
    <property type="molecule type" value="Genomic_DNA"/>
</dbReference>
<evidence type="ECO:0000313" key="2">
    <source>
        <dbReference type="EMBL" id="SPJ26007.1"/>
    </source>
</evidence>
<dbReference type="SUPFAM" id="SSF46785">
    <property type="entry name" value="Winged helix' DNA-binding domain"/>
    <property type="match status" value="1"/>
</dbReference>
<dbReference type="GO" id="GO:0006950">
    <property type="term" value="P:response to stress"/>
    <property type="evidence" value="ECO:0007669"/>
    <property type="project" value="TreeGrafter"/>
</dbReference>
<proteinExistence type="predicted"/>
<dbReference type="Pfam" id="PF01047">
    <property type="entry name" value="MarR"/>
    <property type="match status" value="1"/>
</dbReference>
<dbReference type="SMART" id="SM00347">
    <property type="entry name" value="HTH_MARR"/>
    <property type="match status" value="1"/>
</dbReference>
<organism evidence="2 3">
    <name type="scientific">Palleronia abyssalis</name>
    <dbReference type="NCBI Taxonomy" id="1501240"/>
    <lineage>
        <taxon>Bacteria</taxon>
        <taxon>Pseudomonadati</taxon>
        <taxon>Pseudomonadota</taxon>
        <taxon>Alphaproteobacteria</taxon>
        <taxon>Rhodobacterales</taxon>
        <taxon>Roseobacteraceae</taxon>
        <taxon>Palleronia</taxon>
    </lineage>
</organism>
<protein>
    <submittedName>
        <fullName evidence="2">Transcriptional activatory protein BadR</fullName>
    </submittedName>
</protein>
<dbReference type="InterPro" id="IPR036390">
    <property type="entry name" value="WH_DNA-bd_sf"/>
</dbReference>
<dbReference type="PRINTS" id="PR00598">
    <property type="entry name" value="HTHMARR"/>
</dbReference>
<dbReference type="AlphaFoldDB" id="A0A2R8C0Q8"/>
<accession>A0A2R8C0Q8</accession>
<dbReference type="Proteomes" id="UP000244912">
    <property type="component" value="Unassembled WGS sequence"/>
</dbReference>
<feature type="domain" description="HTH marR-type" evidence="1">
    <location>
        <begin position="19"/>
        <end position="155"/>
    </location>
</feature>
<dbReference type="Gene3D" id="1.10.10.10">
    <property type="entry name" value="Winged helix-like DNA-binding domain superfamily/Winged helix DNA-binding domain"/>
    <property type="match status" value="1"/>
</dbReference>
<dbReference type="InterPro" id="IPR036388">
    <property type="entry name" value="WH-like_DNA-bd_sf"/>
</dbReference>
<dbReference type="PROSITE" id="PS50995">
    <property type="entry name" value="HTH_MARR_2"/>
    <property type="match status" value="1"/>
</dbReference>
<reference evidence="2 3" key="1">
    <citation type="submission" date="2018-03" db="EMBL/GenBank/DDBJ databases">
        <authorList>
            <person name="Keele B.F."/>
        </authorList>
    </citation>
    <scope>NUCLEOTIDE SEQUENCE [LARGE SCALE GENOMIC DNA]</scope>
    <source>
        <strain evidence="2 3">CECT 8504</strain>
    </source>
</reference>
<dbReference type="GO" id="GO:0003700">
    <property type="term" value="F:DNA-binding transcription factor activity"/>
    <property type="evidence" value="ECO:0007669"/>
    <property type="project" value="InterPro"/>
</dbReference>
<sequence>MAQRGTETTPENRAGDASKARLRMWLRMLKRTRMVESQLRERLRAQFDTTLPRFDVMAALARYDNGLKMSALSGILRVSNGNVTGIIDRLVEDGIVVRVQVPGDRRASLVRLTRKGHEEFARQATAHEAWIDELLADFDAEEADTLSERFDAVTQREKRA</sequence>
<dbReference type="PANTHER" id="PTHR33164:SF43">
    <property type="entry name" value="HTH-TYPE TRANSCRIPTIONAL REPRESSOR YETL"/>
    <property type="match status" value="1"/>
</dbReference>
<evidence type="ECO:0000313" key="3">
    <source>
        <dbReference type="Proteomes" id="UP000244912"/>
    </source>
</evidence>
<gene>
    <name evidence="2" type="primary">badR</name>
    <name evidence="2" type="ORF">PAA8504_03863</name>
</gene>
<evidence type="ECO:0000259" key="1">
    <source>
        <dbReference type="PROSITE" id="PS50995"/>
    </source>
</evidence>
<dbReference type="InterPro" id="IPR039422">
    <property type="entry name" value="MarR/SlyA-like"/>
</dbReference>